<dbReference type="GO" id="GO:0006355">
    <property type="term" value="P:regulation of DNA-templated transcription"/>
    <property type="evidence" value="ECO:0007669"/>
    <property type="project" value="InterPro"/>
</dbReference>
<dbReference type="InterPro" id="IPR018490">
    <property type="entry name" value="cNMP-bd_dom_sf"/>
</dbReference>
<dbReference type="CDD" id="cd00038">
    <property type="entry name" value="CAP_ED"/>
    <property type="match status" value="1"/>
</dbReference>
<keyword evidence="3" id="KW-0804">Transcription</keyword>
<dbReference type="Gene3D" id="1.10.10.10">
    <property type="entry name" value="Winged helix-like DNA-binding domain superfamily/Winged helix DNA-binding domain"/>
    <property type="match status" value="1"/>
</dbReference>
<gene>
    <name evidence="5" type="ORF">BV98_003848</name>
</gene>
<reference evidence="5" key="1">
    <citation type="submission" date="2014-08" db="EMBL/GenBank/DDBJ databases">
        <title>Draft genome sequences of Sphingobium herbicidovorans.</title>
        <authorList>
            <person name="Gan H.M."/>
            <person name="Gan H.Y."/>
            <person name="Savka M.A."/>
        </authorList>
    </citation>
    <scope>NUCLEOTIDE SEQUENCE [LARGE SCALE GENOMIC DNA]</scope>
    <source>
        <strain evidence="5">NBRC 16415</strain>
    </source>
</reference>
<evidence type="ECO:0000256" key="1">
    <source>
        <dbReference type="ARBA" id="ARBA00023015"/>
    </source>
</evidence>
<dbReference type="SUPFAM" id="SSF46785">
    <property type="entry name" value="Winged helix' DNA-binding domain"/>
    <property type="match status" value="1"/>
</dbReference>
<evidence type="ECO:0000259" key="4">
    <source>
        <dbReference type="PROSITE" id="PS51063"/>
    </source>
</evidence>
<dbReference type="STRING" id="76947.GCA_002080435_03771"/>
<keyword evidence="6" id="KW-1185">Reference proteome</keyword>
<accession>A0A086P4E7</accession>
<evidence type="ECO:0000256" key="3">
    <source>
        <dbReference type="ARBA" id="ARBA00023163"/>
    </source>
</evidence>
<dbReference type="eggNOG" id="COG0664">
    <property type="taxonomic scope" value="Bacteria"/>
</dbReference>
<dbReference type="Pfam" id="PF00027">
    <property type="entry name" value="cNMP_binding"/>
    <property type="match status" value="1"/>
</dbReference>
<keyword evidence="1" id="KW-0805">Transcription regulation</keyword>
<dbReference type="RefSeq" id="WP_037469503.1">
    <property type="nucleotide sequence ID" value="NZ_BCZD01000016.1"/>
</dbReference>
<dbReference type="PROSITE" id="PS51063">
    <property type="entry name" value="HTH_CRP_2"/>
    <property type="match status" value="1"/>
</dbReference>
<dbReference type="EMBL" id="JFZA02000062">
    <property type="protein sequence ID" value="KFG88265.1"/>
    <property type="molecule type" value="Genomic_DNA"/>
</dbReference>
<evidence type="ECO:0000256" key="2">
    <source>
        <dbReference type="ARBA" id="ARBA00023125"/>
    </source>
</evidence>
<dbReference type="Gene3D" id="2.60.120.10">
    <property type="entry name" value="Jelly Rolls"/>
    <property type="match status" value="1"/>
</dbReference>
<dbReference type="GO" id="GO:0003677">
    <property type="term" value="F:DNA binding"/>
    <property type="evidence" value="ECO:0007669"/>
    <property type="project" value="UniProtKB-KW"/>
</dbReference>
<proteinExistence type="predicted"/>
<dbReference type="InterPro" id="IPR014710">
    <property type="entry name" value="RmlC-like_jellyroll"/>
</dbReference>
<comment type="caution">
    <text evidence="5">The sequence shown here is derived from an EMBL/GenBank/DDBJ whole genome shotgun (WGS) entry which is preliminary data.</text>
</comment>
<evidence type="ECO:0000313" key="5">
    <source>
        <dbReference type="EMBL" id="KFG88265.1"/>
    </source>
</evidence>
<protein>
    <submittedName>
        <fullName evidence="5">Transcriptional regulator, Crp/Fnr family</fullName>
    </submittedName>
</protein>
<dbReference type="InterPro" id="IPR012318">
    <property type="entry name" value="HTH_CRP"/>
</dbReference>
<feature type="domain" description="HTH crp-type" evidence="4">
    <location>
        <begin position="123"/>
        <end position="197"/>
    </location>
</feature>
<dbReference type="Proteomes" id="UP000024284">
    <property type="component" value="Unassembled WGS sequence"/>
</dbReference>
<dbReference type="PATRIC" id="fig|1219045.3.peg.3905"/>
<dbReference type="AlphaFoldDB" id="A0A086P4E7"/>
<dbReference type="InterPro" id="IPR000595">
    <property type="entry name" value="cNMP-bd_dom"/>
</dbReference>
<dbReference type="SUPFAM" id="SSF51206">
    <property type="entry name" value="cAMP-binding domain-like"/>
    <property type="match status" value="1"/>
</dbReference>
<evidence type="ECO:0000313" key="6">
    <source>
        <dbReference type="Proteomes" id="UP000024284"/>
    </source>
</evidence>
<dbReference type="OrthoDB" id="6155297at2"/>
<dbReference type="InterPro" id="IPR036388">
    <property type="entry name" value="WH-like_DNA-bd_sf"/>
</dbReference>
<keyword evidence="2" id="KW-0238">DNA-binding</keyword>
<dbReference type="Pfam" id="PF13545">
    <property type="entry name" value="HTH_Crp_2"/>
    <property type="match status" value="1"/>
</dbReference>
<dbReference type="InterPro" id="IPR036390">
    <property type="entry name" value="WH_DNA-bd_sf"/>
</dbReference>
<organism evidence="5 6">
    <name type="scientific">Sphingobium herbicidovorans (strain ATCC 700291 / DSM 11019 / CCUG 56400 / KCTC 2939 / LMG 18315 / NBRC 16415 / MH)</name>
    <name type="common">Sphingomonas herbicidovorans</name>
    <dbReference type="NCBI Taxonomy" id="1219045"/>
    <lineage>
        <taxon>Bacteria</taxon>
        <taxon>Pseudomonadati</taxon>
        <taxon>Pseudomonadota</taxon>
        <taxon>Alphaproteobacteria</taxon>
        <taxon>Sphingomonadales</taxon>
        <taxon>Sphingomonadaceae</taxon>
        <taxon>Sphingobium</taxon>
    </lineage>
</organism>
<name>A0A086P4E7_SPHHM</name>
<dbReference type="SMART" id="SM00419">
    <property type="entry name" value="HTH_CRP"/>
    <property type="match status" value="1"/>
</dbReference>
<sequence>MSGQIAVSGSHCHFRPHQFLAREDEQPEAIFQIDEGWACRYRLLSDGRRQITGLFLPGDICEPHWALGTRPTQPIVALTNVRATCLPCSTHGGLARESERACWKNLTEMIERQANWLVTLGRKTALERLAHLLLELFERMRASGLSYGQQCAMPLTQMEIADMTGLTPVHVNRTLQAMRSRGLVELQSKWLRIPDLAALRDVAGLSSRQTIA</sequence>